<keyword evidence="3" id="KW-1185">Reference proteome</keyword>
<feature type="non-terminal residue" evidence="2">
    <location>
        <position position="1"/>
    </location>
</feature>
<feature type="compositionally biased region" description="Polar residues" evidence="1">
    <location>
        <begin position="14"/>
        <end position="35"/>
    </location>
</feature>
<dbReference type="Proteomes" id="UP000749646">
    <property type="component" value="Unassembled WGS sequence"/>
</dbReference>
<comment type="caution">
    <text evidence="2">The sequence shown here is derived from an EMBL/GenBank/DDBJ whole genome shotgun (WGS) entry which is preliminary data.</text>
</comment>
<dbReference type="EMBL" id="JAAAHW010009201">
    <property type="protein sequence ID" value="KAF9943457.1"/>
    <property type="molecule type" value="Genomic_DNA"/>
</dbReference>
<name>A0A9P6LU80_9FUNG</name>
<proteinExistence type="predicted"/>
<sequence>HTSRACPNKGSPATGANSIPVQAQNQAMRVQSVESGNAEVSHARAAIRRPTTRSQEKRAMRDEIPRFPRAERSPEPIASSSNMQLDPIESQPAVAEILPVRAPIAAPHPLVSQAGRPKRVRKLIVPDQIFVEKIEGLT</sequence>
<feature type="non-terminal residue" evidence="2">
    <location>
        <position position="138"/>
    </location>
</feature>
<evidence type="ECO:0000313" key="2">
    <source>
        <dbReference type="EMBL" id="KAF9943457.1"/>
    </source>
</evidence>
<accession>A0A9P6LU80</accession>
<feature type="region of interest" description="Disordered" evidence="1">
    <location>
        <begin position="1"/>
        <end position="88"/>
    </location>
</feature>
<gene>
    <name evidence="2" type="ORF">BGZ65_001016</name>
</gene>
<evidence type="ECO:0000313" key="3">
    <source>
        <dbReference type="Proteomes" id="UP000749646"/>
    </source>
</evidence>
<feature type="compositionally biased region" description="Basic and acidic residues" evidence="1">
    <location>
        <begin position="54"/>
        <end position="74"/>
    </location>
</feature>
<protein>
    <submittedName>
        <fullName evidence="2">Uncharacterized protein</fullName>
    </submittedName>
</protein>
<reference evidence="2" key="1">
    <citation type="journal article" date="2020" name="Fungal Divers.">
        <title>Resolving the Mortierellaceae phylogeny through synthesis of multi-gene phylogenetics and phylogenomics.</title>
        <authorList>
            <person name="Vandepol N."/>
            <person name="Liber J."/>
            <person name="Desiro A."/>
            <person name="Na H."/>
            <person name="Kennedy M."/>
            <person name="Barry K."/>
            <person name="Grigoriev I.V."/>
            <person name="Miller A.N."/>
            <person name="O'Donnell K."/>
            <person name="Stajich J.E."/>
            <person name="Bonito G."/>
        </authorList>
    </citation>
    <scope>NUCLEOTIDE SEQUENCE</scope>
    <source>
        <strain evidence="2">MES-2147</strain>
    </source>
</reference>
<evidence type="ECO:0000256" key="1">
    <source>
        <dbReference type="SAM" id="MobiDB-lite"/>
    </source>
</evidence>
<organism evidence="2 3">
    <name type="scientific">Modicella reniformis</name>
    <dbReference type="NCBI Taxonomy" id="1440133"/>
    <lineage>
        <taxon>Eukaryota</taxon>
        <taxon>Fungi</taxon>
        <taxon>Fungi incertae sedis</taxon>
        <taxon>Mucoromycota</taxon>
        <taxon>Mortierellomycotina</taxon>
        <taxon>Mortierellomycetes</taxon>
        <taxon>Mortierellales</taxon>
        <taxon>Mortierellaceae</taxon>
        <taxon>Modicella</taxon>
    </lineage>
</organism>
<dbReference type="AlphaFoldDB" id="A0A9P6LU80"/>